<keyword evidence="3" id="KW-1185">Reference proteome</keyword>
<dbReference type="Proteomes" id="UP000015104">
    <property type="component" value="Unassembled WGS sequence"/>
</dbReference>
<organism evidence="2 3">
    <name type="scientific">Tetranychus urticae</name>
    <name type="common">Two-spotted spider mite</name>
    <dbReference type="NCBI Taxonomy" id="32264"/>
    <lineage>
        <taxon>Eukaryota</taxon>
        <taxon>Metazoa</taxon>
        <taxon>Ecdysozoa</taxon>
        <taxon>Arthropoda</taxon>
        <taxon>Chelicerata</taxon>
        <taxon>Arachnida</taxon>
        <taxon>Acari</taxon>
        <taxon>Acariformes</taxon>
        <taxon>Trombidiformes</taxon>
        <taxon>Prostigmata</taxon>
        <taxon>Eleutherengona</taxon>
        <taxon>Raphignathae</taxon>
        <taxon>Tetranychoidea</taxon>
        <taxon>Tetranychidae</taxon>
        <taxon>Tetranychus</taxon>
    </lineage>
</organism>
<dbReference type="Gene3D" id="2.40.50.90">
    <property type="match status" value="1"/>
</dbReference>
<dbReference type="Gene3D" id="2.30.30.140">
    <property type="match status" value="1"/>
</dbReference>
<feature type="domain" description="Tudor" evidence="1">
    <location>
        <begin position="373"/>
        <end position="492"/>
    </location>
</feature>
<proteinExistence type="predicted"/>
<dbReference type="EnsemblMetazoa" id="tetur61g00020.1">
    <property type="protein sequence ID" value="tetur61g00020.1"/>
    <property type="gene ID" value="tetur61g00020"/>
</dbReference>
<evidence type="ECO:0000313" key="2">
    <source>
        <dbReference type="EnsemblMetazoa" id="tetur61g00020.1"/>
    </source>
</evidence>
<reference evidence="2" key="2">
    <citation type="submission" date="2015-06" db="UniProtKB">
        <authorList>
            <consortium name="EnsemblMetazoa"/>
        </authorList>
    </citation>
    <scope>IDENTIFICATION</scope>
</reference>
<dbReference type="GO" id="GO:0005737">
    <property type="term" value="C:cytoplasm"/>
    <property type="evidence" value="ECO:0007669"/>
    <property type="project" value="UniProtKB-ARBA"/>
</dbReference>
<accession>T1L652</accession>
<dbReference type="Pfam" id="PF00567">
    <property type="entry name" value="TUDOR"/>
    <property type="match status" value="1"/>
</dbReference>
<sequence>MNLTSIMEMTCFSCQSVMDDENLFMIHKCYALYCTKCSASTTCSQCDKAMNDDSFVQIPSISKCFYHFDCESFSDGFCSCVGKNLCERHITQVHRDIVKMPCKPVYHDSIMKKPTCDSCELMKAKYKVKENNLQVCINCAAKLDDATLMEIMTESKEIHDTLEHETKATTCLLRSMEAEYSCLRSSLTDDRSRLDATLNPILRYFNEKLQKNQDTIDQMESKLNESIIKLERYNEKKDIISRIIEYLMKSNIDNLDDIMQQAYSWVKSLTNDVKSLNLTLPCNPIKIIGSIDDLSKPDTRLTIYIGHDEIHDSFSSHSNHGLTDDNSLTDYAESTTKRRRSGNTSDEITLDASFVSANSLNLNQGYDDTWIDKEYHELRITHVRDPFWIYIEKKEMKEQRTMILDICSKLKDDDLIDIEAVREGDVVIVKDHPSFRDPIKRAQVSFFNYARQKYKVKLLDFGNSIEIEKKQMFQCVHDILKYETTVFRAKLIGVKPVSGSFFLTTNKNNSKYFITRSLVPQNDTALVRRFTSDSDSFFCAINNDV</sequence>
<evidence type="ECO:0000259" key="1">
    <source>
        <dbReference type="Pfam" id="PF00567"/>
    </source>
</evidence>
<name>T1L652_TETUR</name>
<protein>
    <recommendedName>
        <fullName evidence="1">Tudor domain-containing protein</fullName>
    </recommendedName>
</protein>
<dbReference type="InterPro" id="IPR002999">
    <property type="entry name" value="Tudor"/>
</dbReference>
<dbReference type="EMBL" id="CAEY01001630">
    <property type="status" value="NOT_ANNOTATED_CDS"/>
    <property type="molecule type" value="Genomic_DNA"/>
</dbReference>
<dbReference type="HOGENOM" id="CLU_427213_0_0_1"/>
<evidence type="ECO:0000313" key="3">
    <source>
        <dbReference type="Proteomes" id="UP000015104"/>
    </source>
</evidence>
<dbReference type="InterPro" id="IPR035437">
    <property type="entry name" value="SNase_OB-fold_sf"/>
</dbReference>
<reference evidence="3" key="1">
    <citation type="submission" date="2011-08" db="EMBL/GenBank/DDBJ databases">
        <authorList>
            <person name="Rombauts S."/>
        </authorList>
    </citation>
    <scope>NUCLEOTIDE SEQUENCE</scope>
    <source>
        <strain evidence="3">London</strain>
    </source>
</reference>
<dbReference type="AlphaFoldDB" id="T1L652"/>